<gene>
    <name evidence="9" type="ORF">HHL10_07940</name>
</gene>
<evidence type="ECO:0000256" key="1">
    <source>
        <dbReference type="ARBA" id="ARBA00010577"/>
    </source>
</evidence>
<keyword evidence="9" id="KW-0969">Cilium</keyword>
<evidence type="ECO:0000313" key="10">
    <source>
        <dbReference type="Proteomes" id="UP000574067"/>
    </source>
</evidence>
<dbReference type="Pfam" id="PF13861">
    <property type="entry name" value="FLgD_tudor"/>
    <property type="match status" value="1"/>
</dbReference>
<feature type="region of interest" description="Disordered" evidence="6">
    <location>
        <begin position="1"/>
        <end position="32"/>
    </location>
</feature>
<dbReference type="AlphaFoldDB" id="A0A848F862"/>
<feature type="compositionally biased region" description="Low complexity" evidence="6">
    <location>
        <begin position="17"/>
        <end position="27"/>
    </location>
</feature>
<evidence type="ECO:0000313" key="9">
    <source>
        <dbReference type="EMBL" id="NML14905.1"/>
    </source>
</evidence>
<evidence type="ECO:0000256" key="5">
    <source>
        <dbReference type="RuleBase" id="RU362076"/>
    </source>
</evidence>
<dbReference type="GO" id="GO:0044781">
    <property type="term" value="P:bacterial-type flagellum organization"/>
    <property type="evidence" value="ECO:0007669"/>
    <property type="project" value="UniProtKB-UniRule"/>
</dbReference>
<dbReference type="InterPro" id="IPR025963">
    <property type="entry name" value="FLgD_Tudor"/>
</dbReference>
<reference evidence="9 10" key="1">
    <citation type="submission" date="2020-04" db="EMBL/GenBank/DDBJ databases">
        <title>Azohydromonas sp. isolated from soil.</title>
        <authorList>
            <person name="Dahal R.H."/>
        </authorList>
    </citation>
    <scope>NUCLEOTIDE SEQUENCE [LARGE SCALE GENOMIC DNA]</scope>
    <source>
        <strain evidence="9 10">G-1-1-14</strain>
    </source>
</reference>
<feature type="domain" description="FlgD Tudor-like" evidence="8">
    <location>
        <begin position="91"/>
        <end position="222"/>
    </location>
</feature>
<dbReference type="InterPro" id="IPR025965">
    <property type="entry name" value="FlgD/Vpr_Ig-like"/>
</dbReference>
<evidence type="ECO:0000256" key="6">
    <source>
        <dbReference type="SAM" id="MobiDB-lite"/>
    </source>
</evidence>
<dbReference type="Gene3D" id="2.60.40.4070">
    <property type="match status" value="1"/>
</dbReference>
<comment type="similarity">
    <text evidence="1 5">Belongs to the FlgD family.</text>
</comment>
<accession>A0A848F862</accession>
<evidence type="ECO:0000256" key="2">
    <source>
        <dbReference type="ARBA" id="ARBA00016013"/>
    </source>
</evidence>
<dbReference type="RefSeq" id="WP_169159813.1">
    <property type="nucleotide sequence ID" value="NZ_JABBFW010000004.1"/>
</dbReference>
<keyword evidence="9" id="KW-0966">Cell projection</keyword>
<feature type="domain" description="FlgD/Vpr Ig-like" evidence="7">
    <location>
        <begin position="115"/>
        <end position="182"/>
    </location>
</feature>
<evidence type="ECO:0000259" key="7">
    <source>
        <dbReference type="Pfam" id="PF13860"/>
    </source>
</evidence>
<name>A0A848F862_9BURK</name>
<organism evidence="9 10">
    <name type="scientific">Azohydromonas caseinilytica</name>
    <dbReference type="NCBI Taxonomy" id="2728836"/>
    <lineage>
        <taxon>Bacteria</taxon>
        <taxon>Pseudomonadati</taxon>
        <taxon>Pseudomonadota</taxon>
        <taxon>Betaproteobacteria</taxon>
        <taxon>Burkholderiales</taxon>
        <taxon>Sphaerotilaceae</taxon>
        <taxon>Azohydromonas</taxon>
    </lineage>
</organism>
<keyword evidence="9" id="KW-0282">Flagellum</keyword>
<dbReference type="Proteomes" id="UP000574067">
    <property type="component" value="Unassembled WGS sequence"/>
</dbReference>
<comment type="caution">
    <text evidence="9">The sequence shown here is derived from an EMBL/GenBank/DDBJ whole genome shotgun (WGS) entry which is preliminary data.</text>
</comment>
<evidence type="ECO:0000259" key="8">
    <source>
        <dbReference type="Pfam" id="PF13861"/>
    </source>
</evidence>
<proteinExistence type="inferred from homology"/>
<sequence length="225" mass="23415">MSTTATTTATNPFAALSQSSTSSSSSTKKNMEAGSQDRFLTLLVAQMQNQDPLNPTDNAQITSQMAQINTVTGLEKVNDSIAALNAQFMRMQALQGASLVGNTVVVAGNKLTAVNTERTQFEGGFEIGSAADQVKVDILNGAGHVLATMQLGTQAAGRHTFQWANTAGIVGAESFRVTATSGAANVTTTALMSDLVESVSTSGQTLQLQLTRSGTVNYDAVKAFN</sequence>
<dbReference type="InterPro" id="IPR005648">
    <property type="entry name" value="FlgD"/>
</dbReference>
<evidence type="ECO:0000256" key="3">
    <source>
        <dbReference type="ARBA" id="ARBA00022795"/>
    </source>
</evidence>
<keyword evidence="3 5" id="KW-1005">Bacterial flagellum biogenesis</keyword>
<keyword evidence="10" id="KW-1185">Reference proteome</keyword>
<dbReference type="Pfam" id="PF03963">
    <property type="entry name" value="FlgD"/>
    <property type="match status" value="1"/>
</dbReference>
<evidence type="ECO:0000256" key="4">
    <source>
        <dbReference type="ARBA" id="ARBA00024746"/>
    </source>
</evidence>
<feature type="compositionally biased region" description="Low complexity" evidence="6">
    <location>
        <begin position="1"/>
        <end position="10"/>
    </location>
</feature>
<dbReference type="Gene3D" id="2.30.30.910">
    <property type="match status" value="1"/>
</dbReference>
<comment type="function">
    <text evidence="4 5">Required for flagellar hook formation. May act as a scaffolding protein.</text>
</comment>
<protein>
    <recommendedName>
        <fullName evidence="2 5">Basal-body rod modification protein FlgD</fullName>
    </recommendedName>
</protein>
<dbReference type="Pfam" id="PF13860">
    <property type="entry name" value="FlgD_ig"/>
    <property type="match status" value="1"/>
</dbReference>
<dbReference type="EMBL" id="JABBFW010000004">
    <property type="protein sequence ID" value="NML14905.1"/>
    <property type="molecule type" value="Genomic_DNA"/>
</dbReference>